<dbReference type="InterPro" id="IPR013783">
    <property type="entry name" value="Ig-like_fold"/>
</dbReference>
<dbReference type="RefSeq" id="WP_380082380.1">
    <property type="nucleotide sequence ID" value="NZ_JBHSWD010000001.1"/>
</dbReference>
<dbReference type="Gene3D" id="2.60.40.10">
    <property type="entry name" value="Immunoglobulins"/>
    <property type="match status" value="1"/>
</dbReference>
<sequence>MGRVVGRATLGNLKVEALQGGKVIAETRTDGSGFYGFLNLPAGDTQVRVEGQRWTDKVPVRGVVEFPNLLVRELRRTP</sequence>
<comment type="caution">
    <text evidence="1">The sequence shown here is derived from an EMBL/GenBank/DDBJ whole genome shotgun (WGS) entry which is preliminary data.</text>
</comment>
<dbReference type="EMBL" id="JBHSWD010000001">
    <property type="protein sequence ID" value="MFC6591379.1"/>
    <property type="molecule type" value="Genomic_DNA"/>
</dbReference>
<evidence type="ECO:0000313" key="2">
    <source>
        <dbReference type="Proteomes" id="UP001596297"/>
    </source>
</evidence>
<evidence type="ECO:0008006" key="3">
    <source>
        <dbReference type="Google" id="ProtNLM"/>
    </source>
</evidence>
<evidence type="ECO:0000313" key="1">
    <source>
        <dbReference type="EMBL" id="MFC6591379.1"/>
    </source>
</evidence>
<dbReference type="SUPFAM" id="SSF117074">
    <property type="entry name" value="Hypothetical protein PA1324"/>
    <property type="match status" value="1"/>
</dbReference>
<gene>
    <name evidence="1" type="ORF">ACFP81_04695</name>
</gene>
<proteinExistence type="predicted"/>
<name>A0ABW1YET5_9DEIO</name>
<dbReference type="Proteomes" id="UP001596297">
    <property type="component" value="Unassembled WGS sequence"/>
</dbReference>
<keyword evidence="2" id="KW-1185">Reference proteome</keyword>
<accession>A0ABW1YET5</accession>
<reference evidence="2" key="1">
    <citation type="journal article" date="2019" name="Int. J. Syst. Evol. Microbiol.">
        <title>The Global Catalogue of Microorganisms (GCM) 10K type strain sequencing project: providing services to taxonomists for standard genome sequencing and annotation.</title>
        <authorList>
            <consortium name="The Broad Institute Genomics Platform"/>
            <consortium name="The Broad Institute Genome Sequencing Center for Infectious Disease"/>
            <person name="Wu L."/>
            <person name="Ma J."/>
        </authorList>
    </citation>
    <scope>NUCLEOTIDE SEQUENCE [LARGE SCALE GENOMIC DNA]</scope>
    <source>
        <strain evidence="2">CGMCC 1.15772</strain>
    </source>
</reference>
<protein>
    <recommendedName>
        <fullName evidence="3">Carboxypeptidase regulatory-like domain-containing protein</fullName>
    </recommendedName>
</protein>
<organism evidence="1 2">
    <name type="scientific">Deinococcus lacus</name>
    <dbReference type="NCBI Taxonomy" id="392561"/>
    <lineage>
        <taxon>Bacteria</taxon>
        <taxon>Thermotogati</taxon>
        <taxon>Deinococcota</taxon>
        <taxon>Deinococci</taxon>
        <taxon>Deinococcales</taxon>
        <taxon>Deinococcaceae</taxon>
        <taxon>Deinococcus</taxon>
    </lineage>
</organism>